<dbReference type="AlphaFoldDB" id="A0A7S0UMG8"/>
<feature type="chain" id="PRO_5031571617" evidence="1">
    <location>
        <begin position="26"/>
        <end position="267"/>
    </location>
</feature>
<protein>
    <submittedName>
        <fullName evidence="2">Uncharacterized protein</fullName>
    </submittedName>
</protein>
<evidence type="ECO:0000313" key="2">
    <source>
        <dbReference type="EMBL" id="CAD8762588.1"/>
    </source>
</evidence>
<keyword evidence="1" id="KW-0732">Signal</keyword>
<feature type="signal peptide" evidence="1">
    <location>
        <begin position="1"/>
        <end position="25"/>
    </location>
</feature>
<evidence type="ECO:0000256" key="1">
    <source>
        <dbReference type="SAM" id="SignalP"/>
    </source>
</evidence>
<accession>A0A7S0UMG8</accession>
<dbReference type="EMBL" id="HBFL01003679">
    <property type="protein sequence ID" value="CAD8762588.1"/>
    <property type="molecule type" value="Transcribed_RNA"/>
</dbReference>
<reference evidence="2" key="1">
    <citation type="submission" date="2021-01" db="EMBL/GenBank/DDBJ databases">
        <authorList>
            <person name="Corre E."/>
            <person name="Pelletier E."/>
            <person name="Niang G."/>
            <person name="Scheremetjew M."/>
            <person name="Finn R."/>
            <person name="Kale V."/>
            <person name="Holt S."/>
            <person name="Cochrane G."/>
            <person name="Meng A."/>
            <person name="Brown T."/>
            <person name="Cohen L."/>
        </authorList>
    </citation>
    <scope>NUCLEOTIDE SEQUENCE</scope>
    <source>
        <strain evidence="2">UNC1205</strain>
    </source>
</reference>
<gene>
    <name evidence="2" type="ORF">PDEL1432_LOCUS2628</name>
</gene>
<sequence length="267" mass="29200">MRSSARKMSLFRGLLFWCWWTATTGSTASAWVSSPVFLISRQYLASYFVNKRWVIPTTFALRSSYKENEGSDTQEYRSIAEVVGGLHGGKYQFGGDAMGGIPDTSFSGHGGVECQTKIAKLDEELPNWAKKLAPTESQTTSPLVLSVPSNSNPMDGMVYFASIDIRNQERTWEKFYAKIMAKRPEGFVEVDNAASVIGLSVAPRSGSLAPRGGASNACDDSKPYSDSATIRITQADTNSGGSTGDDLWLVVGTEEEKWAYKLDLVKN</sequence>
<organism evidence="2">
    <name type="scientific">Pseudo-nitzschia delicatissima</name>
    <dbReference type="NCBI Taxonomy" id="44447"/>
    <lineage>
        <taxon>Eukaryota</taxon>
        <taxon>Sar</taxon>
        <taxon>Stramenopiles</taxon>
        <taxon>Ochrophyta</taxon>
        <taxon>Bacillariophyta</taxon>
        <taxon>Bacillariophyceae</taxon>
        <taxon>Bacillariophycidae</taxon>
        <taxon>Bacillariales</taxon>
        <taxon>Bacillariaceae</taxon>
        <taxon>Pseudo-nitzschia</taxon>
    </lineage>
</organism>
<proteinExistence type="predicted"/>
<name>A0A7S0UMG8_9STRA</name>